<evidence type="ECO:0000313" key="3">
    <source>
        <dbReference type="Proteomes" id="UP000015106"/>
    </source>
</evidence>
<organism evidence="2 3">
    <name type="scientific">Triticum urartu</name>
    <name type="common">Red wild einkorn</name>
    <name type="synonym">Crithodium urartu</name>
    <dbReference type="NCBI Taxonomy" id="4572"/>
    <lineage>
        <taxon>Eukaryota</taxon>
        <taxon>Viridiplantae</taxon>
        <taxon>Streptophyta</taxon>
        <taxon>Embryophyta</taxon>
        <taxon>Tracheophyta</taxon>
        <taxon>Spermatophyta</taxon>
        <taxon>Magnoliopsida</taxon>
        <taxon>Liliopsida</taxon>
        <taxon>Poales</taxon>
        <taxon>Poaceae</taxon>
        <taxon>BOP clade</taxon>
        <taxon>Pooideae</taxon>
        <taxon>Triticodae</taxon>
        <taxon>Triticeae</taxon>
        <taxon>Triticinae</taxon>
        <taxon>Triticum</taxon>
    </lineage>
</organism>
<proteinExistence type="predicted"/>
<dbReference type="Gene3D" id="3.30.70.270">
    <property type="match status" value="2"/>
</dbReference>
<dbReference type="Proteomes" id="UP000015106">
    <property type="component" value="Chromosome 2"/>
</dbReference>
<reference evidence="2" key="2">
    <citation type="submission" date="2018-03" db="EMBL/GenBank/DDBJ databases">
        <title>The Triticum urartu genome reveals the dynamic nature of wheat genome evolution.</title>
        <authorList>
            <person name="Ling H."/>
            <person name="Ma B."/>
            <person name="Shi X."/>
            <person name="Liu H."/>
            <person name="Dong L."/>
            <person name="Sun H."/>
            <person name="Cao Y."/>
            <person name="Gao Q."/>
            <person name="Zheng S."/>
            <person name="Li Y."/>
            <person name="Yu Y."/>
            <person name="Du H."/>
            <person name="Qi M."/>
            <person name="Li Y."/>
            <person name="Yu H."/>
            <person name="Cui Y."/>
            <person name="Wang N."/>
            <person name="Chen C."/>
            <person name="Wu H."/>
            <person name="Zhao Y."/>
            <person name="Zhang J."/>
            <person name="Li Y."/>
            <person name="Zhou W."/>
            <person name="Zhang B."/>
            <person name="Hu W."/>
            <person name="Eijk M."/>
            <person name="Tang J."/>
            <person name="Witsenboer H."/>
            <person name="Zhao S."/>
            <person name="Li Z."/>
            <person name="Zhang A."/>
            <person name="Wang D."/>
            <person name="Liang C."/>
        </authorList>
    </citation>
    <scope>NUCLEOTIDE SEQUENCE [LARGE SCALE GENOMIC DNA]</scope>
    <source>
        <strain evidence="2">cv. G1812</strain>
    </source>
</reference>
<dbReference type="InterPro" id="IPR043502">
    <property type="entry name" value="DNA/RNA_pol_sf"/>
</dbReference>
<feature type="domain" description="Reverse transcriptase" evidence="1">
    <location>
        <begin position="46"/>
        <end position="225"/>
    </location>
</feature>
<dbReference type="Gramene" id="TuG1812G0200002163.01.T01">
    <property type="protein sequence ID" value="TuG1812G0200002163.01.T01.cds251832"/>
    <property type="gene ID" value="TuG1812G0200002163.01"/>
</dbReference>
<dbReference type="SUPFAM" id="SSF56672">
    <property type="entry name" value="DNA/RNA polymerases"/>
    <property type="match status" value="1"/>
</dbReference>
<dbReference type="InterPro" id="IPR043128">
    <property type="entry name" value="Rev_trsase/Diguanyl_cyclase"/>
</dbReference>
<accession>A0A8R7TFJ5</accession>
<sequence length="321" mass="36809">MPGLDPRVATHKLAIDPQFRPIKKQPRRLRPELEGDVIAEVDKLIVAGFIKEVKYPWWLANIVPVEKKNGQIRICQDFRDLNRACPKDDFPLPIPEIVVDSTTGHDALSFMDGSSGYNQIKMDPDDAIDTAFRTPKGNFYYVVMPFGLKNADATYQRAMTYILGDLIHHSVECYVDDMVVKTKEREHHLEDLRVVFERLRQHQLKMNPLKCAFGVQSGLFLGFVVRHRGIEIEPKKIKAIIDMPPPQDLKELRSLQGKLAYIRRFISNLSGRIQPFSSLMKKGAPFMWDEGCQRGFDDIKRYLLNPPVLAAPIKGRPLILY</sequence>
<dbReference type="EnsemblPlants" id="TuG1812G0200002163.01.T01">
    <property type="protein sequence ID" value="TuG1812G0200002163.01.T01.cds251832"/>
    <property type="gene ID" value="TuG1812G0200002163.01"/>
</dbReference>
<dbReference type="Pfam" id="PF00078">
    <property type="entry name" value="RVT_1"/>
    <property type="match status" value="1"/>
</dbReference>
<reference evidence="2" key="3">
    <citation type="submission" date="2022-06" db="UniProtKB">
        <authorList>
            <consortium name="EnsemblPlants"/>
        </authorList>
    </citation>
    <scope>IDENTIFICATION</scope>
</reference>
<keyword evidence="3" id="KW-1185">Reference proteome</keyword>
<reference evidence="3" key="1">
    <citation type="journal article" date="2013" name="Nature">
        <title>Draft genome of the wheat A-genome progenitor Triticum urartu.</title>
        <authorList>
            <person name="Ling H.Q."/>
            <person name="Zhao S."/>
            <person name="Liu D."/>
            <person name="Wang J."/>
            <person name="Sun H."/>
            <person name="Zhang C."/>
            <person name="Fan H."/>
            <person name="Li D."/>
            <person name="Dong L."/>
            <person name="Tao Y."/>
            <person name="Gao C."/>
            <person name="Wu H."/>
            <person name="Li Y."/>
            <person name="Cui Y."/>
            <person name="Guo X."/>
            <person name="Zheng S."/>
            <person name="Wang B."/>
            <person name="Yu K."/>
            <person name="Liang Q."/>
            <person name="Yang W."/>
            <person name="Lou X."/>
            <person name="Chen J."/>
            <person name="Feng M."/>
            <person name="Jian J."/>
            <person name="Zhang X."/>
            <person name="Luo G."/>
            <person name="Jiang Y."/>
            <person name="Liu J."/>
            <person name="Wang Z."/>
            <person name="Sha Y."/>
            <person name="Zhang B."/>
            <person name="Wu H."/>
            <person name="Tang D."/>
            <person name="Shen Q."/>
            <person name="Xue P."/>
            <person name="Zou S."/>
            <person name="Wang X."/>
            <person name="Liu X."/>
            <person name="Wang F."/>
            <person name="Yang Y."/>
            <person name="An X."/>
            <person name="Dong Z."/>
            <person name="Zhang K."/>
            <person name="Zhang X."/>
            <person name="Luo M.C."/>
            <person name="Dvorak J."/>
            <person name="Tong Y."/>
            <person name="Wang J."/>
            <person name="Yang H."/>
            <person name="Li Z."/>
            <person name="Wang D."/>
            <person name="Zhang A."/>
            <person name="Wang J."/>
        </authorList>
    </citation>
    <scope>NUCLEOTIDE SEQUENCE</scope>
    <source>
        <strain evidence="3">cv. G1812</strain>
    </source>
</reference>
<dbReference type="AlphaFoldDB" id="A0A8R7TFJ5"/>
<name>A0A8R7TFJ5_TRIUA</name>
<dbReference type="InterPro" id="IPR050951">
    <property type="entry name" value="Retrovirus_Pol_polyprotein"/>
</dbReference>
<dbReference type="PANTHER" id="PTHR37984:SF5">
    <property type="entry name" value="PROTEIN NYNRIN-LIKE"/>
    <property type="match status" value="1"/>
</dbReference>
<dbReference type="PANTHER" id="PTHR37984">
    <property type="entry name" value="PROTEIN CBG26694"/>
    <property type="match status" value="1"/>
</dbReference>
<dbReference type="CDD" id="cd01647">
    <property type="entry name" value="RT_LTR"/>
    <property type="match status" value="1"/>
</dbReference>
<evidence type="ECO:0000259" key="1">
    <source>
        <dbReference type="PROSITE" id="PS50878"/>
    </source>
</evidence>
<dbReference type="PROSITE" id="PS50878">
    <property type="entry name" value="RT_POL"/>
    <property type="match status" value="1"/>
</dbReference>
<dbReference type="Gene3D" id="3.10.10.10">
    <property type="entry name" value="HIV Type 1 Reverse Transcriptase, subunit A, domain 1"/>
    <property type="match status" value="1"/>
</dbReference>
<protein>
    <recommendedName>
        <fullName evidence="1">Reverse transcriptase domain-containing protein</fullName>
    </recommendedName>
</protein>
<dbReference type="FunFam" id="3.30.70.270:FF:000020">
    <property type="entry name" value="Transposon Tf2-6 polyprotein-like Protein"/>
    <property type="match status" value="1"/>
</dbReference>
<dbReference type="InterPro" id="IPR000477">
    <property type="entry name" value="RT_dom"/>
</dbReference>
<evidence type="ECO:0000313" key="2">
    <source>
        <dbReference type="EnsemblPlants" id="TuG1812G0200002163.01.T01.cds251832"/>
    </source>
</evidence>